<name>A0A318T597_9HYPH</name>
<evidence type="ECO:0000313" key="2">
    <source>
        <dbReference type="Proteomes" id="UP000247454"/>
    </source>
</evidence>
<keyword evidence="2" id="KW-1185">Reference proteome</keyword>
<sequence>MIIRHFLKWIDGACVAQRCAAASALAHAYLQSDLSSDDRRATEAALTLLLEDTSPKVRAALSESLSLSRDAPLSLVTALAGEQVEISGFMLARSPLLSDMDMIDRVAMGDEAAQRLIAMRPQVSLVLSAAIAEVASPTACVDLLRNSTAQIAPMSLRRMAERLGAEPSVREALLRHENLPADSRHMLAVRIGEALAGMQIVTATMGKGRAERVARDTCIKVSLDIADRSAPQDHAALVEHLRERGDLTTALIIRTVAYGKIDFFGAILVALSDQPRSRVGAILTDGRDNALAALFRSAGLADATHRPLITALHAWRQVVKGKLVAGPWEISRKMLSTDSRFSPANGDLEALLRSIHLDAARENARDYAVAMLAA</sequence>
<dbReference type="InterPro" id="IPR014598">
    <property type="entry name" value="UCP035865"/>
</dbReference>
<evidence type="ECO:0000313" key="1">
    <source>
        <dbReference type="EMBL" id="PYE88202.1"/>
    </source>
</evidence>
<dbReference type="InterPro" id="IPR019285">
    <property type="entry name" value="DUF2336"/>
</dbReference>
<dbReference type="Proteomes" id="UP000247454">
    <property type="component" value="Unassembled WGS sequence"/>
</dbReference>
<accession>A0A318T597</accession>
<gene>
    <name evidence="1" type="ORF">C7477_10873</name>
</gene>
<protein>
    <submittedName>
        <fullName evidence="1">Uncharacterized protein (DUF2336 family)</fullName>
    </submittedName>
</protein>
<reference evidence="1 2" key="1">
    <citation type="submission" date="2018-06" db="EMBL/GenBank/DDBJ databases">
        <title>Genomic Encyclopedia of Type Strains, Phase III (KMG-III): the genomes of soil and plant-associated and newly described type strains.</title>
        <authorList>
            <person name="Whitman W."/>
        </authorList>
    </citation>
    <scope>NUCLEOTIDE SEQUENCE [LARGE SCALE GENOMIC DNA]</scope>
    <source>
        <strain evidence="1 2">ORS 1419</strain>
    </source>
</reference>
<dbReference type="Pfam" id="PF10098">
    <property type="entry name" value="DUF2336"/>
    <property type="match status" value="1"/>
</dbReference>
<proteinExistence type="predicted"/>
<dbReference type="EMBL" id="QJTF01000008">
    <property type="protein sequence ID" value="PYE88202.1"/>
    <property type="molecule type" value="Genomic_DNA"/>
</dbReference>
<dbReference type="PIRSF" id="PIRSF035865">
    <property type="entry name" value="UCP035865"/>
    <property type="match status" value="1"/>
</dbReference>
<comment type="caution">
    <text evidence="1">The sequence shown here is derived from an EMBL/GenBank/DDBJ whole genome shotgun (WGS) entry which is preliminary data.</text>
</comment>
<dbReference type="RefSeq" id="WP_110751147.1">
    <property type="nucleotide sequence ID" value="NZ_QJTF01000008.1"/>
</dbReference>
<organism evidence="1 2">
    <name type="scientific">Phyllobacterium leguminum</name>
    <dbReference type="NCBI Taxonomy" id="314237"/>
    <lineage>
        <taxon>Bacteria</taxon>
        <taxon>Pseudomonadati</taxon>
        <taxon>Pseudomonadota</taxon>
        <taxon>Alphaproteobacteria</taxon>
        <taxon>Hyphomicrobiales</taxon>
        <taxon>Phyllobacteriaceae</taxon>
        <taxon>Phyllobacterium</taxon>
    </lineage>
</organism>
<dbReference type="AlphaFoldDB" id="A0A318T597"/>
<dbReference type="OrthoDB" id="9798569at2"/>